<evidence type="ECO:0000256" key="4">
    <source>
        <dbReference type="SAM" id="Phobius"/>
    </source>
</evidence>
<dbReference type="PROSITE" id="PS51118">
    <property type="entry name" value="HTH_HXLR"/>
    <property type="match status" value="1"/>
</dbReference>
<dbReference type="PANTHER" id="PTHR33204:SF37">
    <property type="entry name" value="HTH-TYPE TRANSCRIPTIONAL REGULATOR YODB"/>
    <property type="match status" value="1"/>
</dbReference>
<dbReference type="PANTHER" id="PTHR33204">
    <property type="entry name" value="TRANSCRIPTIONAL REGULATOR, MARR FAMILY"/>
    <property type="match status" value="1"/>
</dbReference>
<keyword evidence="3" id="KW-0804">Transcription</keyword>
<dbReference type="InterPro" id="IPR036390">
    <property type="entry name" value="WH_DNA-bd_sf"/>
</dbReference>
<feature type="transmembrane region" description="Helical" evidence="4">
    <location>
        <begin position="30"/>
        <end position="48"/>
    </location>
</feature>
<gene>
    <name evidence="6" type="ORF">JX001_02735</name>
</gene>
<keyword evidence="2" id="KW-0238">DNA-binding</keyword>
<dbReference type="Proteomes" id="UP000662957">
    <property type="component" value="Chromosome"/>
</dbReference>
<evidence type="ECO:0000313" key="7">
    <source>
        <dbReference type="Proteomes" id="UP000662957"/>
    </source>
</evidence>
<dbReference type="RefSeq" id="WP_205682190.1">
    <property type="nucleotide sequence ID" value="NZ_CP070968.1"/>
</dbReference>
<keyword evidence="1" id="KW-0805">Transcription regulation</keyword>
<keyword evidence="4" id="KW-0812">Transmembrane</keyword>
<evidence type="ECO:0000256" key="1">
    <source>
        <dbReference type="ARBA" id="ARBA00023015"/>
    </source>
</evidence>
<accession>A0ABX7LPI4</accession>
<name>A0ABX7LPI4_9CAUL</name>
<keyword evidence="4" id="KW-1133">Transmembrane helix</keyword>
<evidence type="ECO:0000256" key="2">
    <source>
        <dbReference type="ARBA" id="ARBA00023125"/>
    </source>
</evidence>
<evidence type="ECO:0000259" key="5">
    <source>
        <dbReference type="PROSITE" id="PS51118"/>
    </source>
</evidence>
<protein>
    <submittedName>
        <fullName evidence="6">Helix-turn-helix transcriptional regulator</fullName>
    </submittedName>
</protein>
<dbReference type="Pfam" id="PF01638">
    <property type="entry name" value="HxlR"/>
    <property type="match status" value="1"/>
</dbReference>
<proteinExistence type="predicted"/>
<dbReference type="InterPro" id="IPR036388">
    <property type="entry name" value="WH-like_DNA-bd_sf"/>
</dbReference>
<sequence>MTTHTDRSGKGPLQQDCLWRDVFHHVTSRWGILVLIALAGGPLRFYILRNEVEGVSEKMLSQTLKLLMRDGLVLRSVETSVPPKVSYELTAMGHGLAARLSGVSSWIGDHIPDLERARSRFDQSST</sequence>
<evidence type="ECO:0000313" key="6">
    <source>
        <dbReference type="EMBL" id="QSF54755.1"/>
    </source>
</evidence>
<dbReference type="InterPro" id="IPR002577">
    <property type="entry name" value="HTH_HxlR"/>
</dbReference>
<keyword evidence="4" id="KW-0472">Membrane</keyword>
<feature type="domain" description="HTH hxlR-type" evidence="5">
    <location>
        <begin position="17"/>
        <end position="115"/>
    </location>
</feature>
<reference evidence="6 7" key="1">
    <citation type="submission" date="2021-02" db="EMBL/GenBank/DDBJ databases">
        <title>Brevundimonas sp. CS1 genome sequence.</title>
        <authorList>
            <person name="Lee K."/>
            <person name="Choi Y.-J."/>
            <person name="Son H.-R."/>
        </authorList>
    </citation>
    <scope>NUCLEOTIDE SEQUENCE [LARGE SCALE GENOMIC DNA]</scope>
    <source>
        <strain evidence="6 7">CS1</strain>
    </source>
</reference>
<dbReference type="Gene3D" id="1.10.10.10">
    <property type="entry name" value="Winged helix-like DNA-binding domain superfamily/Winged helix DNA-binding domain"/>
    <property type="match status" value="1"/>
</dbReference>
<dbReference type="EMBL" id="CP070968">
    <property type="protein sequence ID" value="QSF54755.1"/>
    <property type="molecule type" value="Genomic_DNA"/>
</dbReference>
<keyword evidence="7" id="KW-1185">Reference proteome</keyword>
<organism evidence="6 7">
    <name type="scientific">Brevundimonas fontaquae</name>
    <dbReference type="NCBI Taxonomy" id="2813778"/>
    <lineage>
        <taxon>Bacteria</taxon>
        <taxon>Pseudomonadati</taxon>
        <taxon>Pseudomonadota</taxon>
        <taxon>Alphaproteobacteria</taxon>
        <taxon>Caulobacterales</taxon>
        <taxon>Caulobacteraceae</taxon>
        <taxon>Brevundimonas</taxon>
    </lineage>
</organism>
<evidence type="ECO:0000256" key="3">
    <source>
        <dbReference type="ARBA" id="ARBA00023163"/>
    </source>
</evidence>
<dbReference type="SUPFAM" id="SSF46785">
    <property type="entry name" value="Winged helix' DNA-binding domain"/>
    <property type="match status" value="1"/>
</dbReference>